<dbReference type="SUPFAM" id="SSF52058">
    <property type="entry name" value="L domain-like"/>
    <property type="match status" value="2"/>
</dbReference>
<keyword evidence="3" id="KW-1185">Reference proteome</keyword>
<feature type="domain" description="Receptor L-domain" evidence="1">
    <location>
        <begin position="22"/>
        <end position="102"/>
    </location>
</feature>
<evidence type="ECO:0000313" key="3">
    <source>
        <dbReference type="Proteomes" id="UP000494206"/>
    </source>
</evidence>
<gene>
    <name evidence="2" type="ORF">CBOVIS_LOCUS11695</name>
</gene>
<dbReference type="OrthoDB" id="5791480at2759"/>
<dbReference type="InterPro" id="IPR053079">
    <property type="entry name" value="SPS2_domain"/>
</dbReference>
<dbReference type="InterPro" id="IPR036941">
    <property type="entry name" value="Rcpt_L-dom_sf"/>
</dbReference>
<comment type="caution">
    <text evidence="2">The sequence shown here is derived from an EMBL/GenBank/DDBJ whole genome shotgun (WGS) entry which is preliminary data.</text>
</comment>
<proteinExistence type="predicted"/>
<feature type="domain" description="Receptor L-domain" evidence="1">
    <location>
        <begin position="146"/>
        <end position="218"/>
    </location>
</feature>
<protein>
    <recommendedName>
        <fullName evidence="1">Receptor L-domain domain-containing protein</fullName>
    </recommendedName>
</protein>
<dbReference type="EMBL" id="CADEPM010000010">
    <property type="protein sequence ID" value="CAB3410133.1"/>
    <property type="molecule type" value="Genomic_DNA"/>
</dbReference>
<name>A0A8S1FAM2_9PELO</name>
<dbReference type="AlphaFoldDB" id="A0A8S1FAM2"/>
<dbReference type="PANTHER" id="PTHR21662">
    <property type="entry name" value="RECEPTOR PROTEIN-TYROSINE KINASE"/>
    <property type="match status" value="1"/>
</dbReference>
<dbReference type="Pfam" id="PF01030">
    <property type="entry name" value="Recep_L_domain"/>
    <property type="match status" value="2"/>
</dbReference>
<sequence>MQLLKHTAQIGESAAICMIAERLVNISRLSESLIIQNTTFTDFGFLKNLEVIDQYIEETESRANLIITKNLKLKSLGFSVKTNGITIDISENPKLCISPQEIVKLTDDKQAADKIFDVTICEDMEMPIGYCIIPKSGLLKDLPEYCLYIFGDLIIDENFNFQNSYKLAGVVKIFGSLQIKNTKLRTGSIFPTLFTIYAIKHDHPALEISNNKYLSDMFDVRLISQVYR</sequence>
<dbReference type="PANTHER" id="PTHR21662:SF58">
    <property type="entry name" value="RECEPTOR L-DOMAIN DOMAIN-CONTAINING PROTEIN"/>
    <property type="match status" value="1"/>
</dbReference>
<dbReference type="InterPro" id="IPR000494">
    <property type="entry name" value="Rcpt_L-dom"/>
</dbReference>
<dbReference type="Gene3D" id="3.80.20.20">
    <property type="entry name" value="Receptor L-domain"/>
    <property type="match status" value="2"/>
</dbReference>
<dbReference type="Proteomes" id="UP000494206">
    <property type="component" value="Unassembled WGS sequence"/>
</dbReference>
<evidence type="ECO:0000313" key="2">
    <source>
        <dbReference type="EMBL" id="CAB3410133.1"/>
    </source>
</evidence>
<reference evidence="2 3" key="1">
    <citation type="submission" date="2020-04" db="EMBL/GenBank/DDBJ databases">
        <authorList>
            <person name="Laetsch R D."/>
            <person name="Stevens L."/>
            <person name="Kumar S."/>
            <person name="Blaxter L. M."/>
        </authorList>
    </citation>
    <scope>NUCLEOTIDE SEQUENCE [LARGE SCALE GENOMIC DNA]</scope>
</reference>
<organism evidence="2 3">
    <name type="scientific">Caenorhabditis bovis</name>
    <dbReference type="NCBI Taxonomy" id="2654633"/>
    <lineage>
        <taxon>Eukaryota</taxon>
        <taxon>Metazoa</taxon>
        <taxon>Ecdysozoa</taxon>
        <taxon>Nematoda</taxon>
        <taxon>Chromadorea</taxon>
        <taxon>Rhabditida</taxon>
        <taxon>Rhabditina</taxon>
        <taxon>Rhabditomorpha</taxon>
        <taxon>Rhabditoidea</taxon>
        <taxon>Rhabditidae</taxon>
        <taxon>Peloderinae</taxon>
        <taxon>Caenorhabditis</taxon>
    </lineage>
</organism>
<accession>A0A8S1FAM2</accession>
<evidence type="ECO:0000259" key="1">
    <source>
        <dbReference type="Pfam" id="PF01030"/>
    </source>
</evidence>